<keyword evidence="2" id="KW-1185">Reference proteome</keyword>
<dbReference type="GeneID" id="36375736"/>
<dbReference type="WormBase" id="SRAE_1000163300">
    <property type="protein sequence ID" value="SRP10866"/>
    <property type="gene ID" value="WBGene00258241"/>
</dbReference>
<sequence>MKVQIYPTFKHFPNIVWRKYVTWSQKLEEIRYFKKGEKNNSVYKISTELPKKSILKNGKVLEKNIEEVSSVDNCIVPTFTSIRKDIVKDKNILNKKELRKLKRRERNKAKG</sequence>
<evidence type="ECO:0000313" key="3">
    <source>
        <dbReference type="WBParaSite" id="SRAE_1000163300.1"/>
    </source>
</evidence>
<proteinExistence type="predicted"/>
<protein>
    <submittedName>
        <fullName evidence="1 3">Uncharacterized protein</fullName>
    </submittedName>
</protein>
<dbReference type="Proteomes" id="UP000035682">
    <property type="component" value="Unplaced"/>
</dbReference>
<reference evidence="1" key="2">
    <citation type="submission" date="2014-09" db="EMBL/GenBank/DDBJ databases">
        <authorList>
            <person name="Aslett A.Martin."/>
        </authorList>
    </citation>
    <scope>NUCLEOTIDE SEQUENCE</scope>
    <source>
        <strain evidence="1">ED321 Heterogonic</strain>
    </source>
</reference>
<accession>A0A090L111</accession>
<dbReference type="WBParaSite" id="SRAE_1000163300.1">
    <property type="protein sequence ID" value="SRAE_1000163300.1"/>
    <property type="gene ID" value="WBGene00258241"/>
</dbReference>
<dbReference type="EMBL" id="LN609528">
    <property type="protein sequence ID" value="CEF63371.1"/>
    <property type="molecule type" value="Genomic_DNA"/>
</dbReference>
<evidence type="ECO:0000313" key="4">
    <source>
        <dbReference type="WormBase" id="SRAE_1000163300"/>
    </source>
</evidence>
<reference evidence="2" key="1">
    <citation type="submission" date="2014-09" db="EMBL/GenBank/DDBJ databases">
        <authorList>
            <person name="Martin A.A."/>
        </authorList>
    </citation>
    <scope>NUCLEOTIDE SEQUENCE</scope>
    <source>
        <strain evidence="2">ED321</strain>
    </source>
</reference>
<dbReference type="CTD" id="36375736"/>
<evidence type="ECO:0000313" key="2">
    <source>
        <dbReference type="Proteomes" id="UP000035682"/>
    </source>
</evidence>
<dbReference type="RefSeq" id="XP_024502573.1">
    <property type="nucleotide sequence ID" value="XM_024648613.1"/>
</dbReference>
<gene>
    <name evidence="1 3 4" type="ORF">SRAE_1000163300</name>
</gene>
<organism evidence="1">
    <name type="scientific">Strongyloides ratti</name>
    <name type="common">Parasitic roundworm</name>
    <dbReference type="NCBI Taxonomy" id="34506"/>
    <lineage>
        <taxon>Eukaryota</taxon>
        <taxon>Metazoa</taxon>
        <taxon>Ecdysozoa</taxon>
        <taxon>Nematoda</taxon>
        <taxon>Chromadorea</taxon>
        <taxon>Rhabditida</taxon>
        <taxon>Tylenchina</taxon>
        <taxon>Panagrolaimomorpha</taxon>
        <taxon>Strongyloidoidea</taxon>
        <taxon>Strongyloididae</taxon>
        <taxon>Strongyloides</taxon>
    </lineage>
</organism>
<reference evidence="3" key="3">
    <citation type="submission" date="2020-12" db="UniProtKB">
        <authorList>
            <consortium name="WormBaseParasite"/>
        </authorList>
    </citation>
    <scope>IDENTIFICATION</scope>
</reference>
<name>A0A090L111_STRRB</name>
<dbReference type="AlphaFoldDB" id="A0A090L111"/>
<evidence type="ECO:0000313" key="1">
    <source>
        <dbReference type="EMBL" id="CEF63371.1"/>
    </source>
</evidence>